<dbReference type="AlphaFoldDB" id="A0A1T5CR15"/>
<sequence>MTKELDNTSENQEVERIDKVSSKSLMLFKTDIDRYGRDITAMSDFFDEYVQQMSLALREQSALEIVSELPVANLGIINDVIHQADVIMRGNITLLPDFENLPPDIKSKLKKGLYTVGESKQIDGNLRAVILDENGVRVKDITLKKVINDSGNIETARSIGNQLQMRQIYAKLADIQEFQTYQLEKDRDRDIIVPFLDARALVLEAENKESDEERILLLKEADGKIRTALNAIYADIETTSKRFARLTNIPFVQFGNPLNRYMGYLTSDFQIATKYVGVWMQLLEYMGDTKTAKAVLQQYQHVMYDVLTKPVTRKGLSTAALMHDYFPYNKTNMNCWYTFSKEMRPALESGIRTLELSMNGEYKNDVYIVSVEDVNDEEKE</sequence>
<dbReference type="EMBL" id="FUYN01000005">
    <property type="protein sequence ID" value="SKB61925.1"/>
    <property type="molecule type" value="Genomic_DNA"/>
</dbReference>
<proteinExistence type="predicted"/>
<gene>
    <name evidence="1" type="ORF">SAMN02745120_2353</name>
</gene>
<organism evidence="1 2">
    <name type="scientific">Acetoanaerobium noterae</name>
    <dbReference type="NCBI Taxonomy" id="745369"/>
    <lineage>
        <taxon>Bacteria</taxon>
        <taxon>Bacillati</taxon>
        <taxon>Bacillota</taxon>
        <taxon>Clostridia</taxon>
        <taxon>Peptostreptococcales</taxon>
        <taxon>Filifactoraceae</taxon>
        <taxon>Acetoanaerobium</taxon>
    </lineage>
</organism>
<accession>A0A1T5CR15</accession>
<dbReference type="Proteomes" id="UP000243406">
    <property type="component" value="Unassembled WGS sequence"/>
</dbReference>
<protein>
    <submittedName>
        <fullName evidence="1">Uncharacterized protein</fullName>
    </submittedName>
</protein>
<evidence type="ECO:0000313" key="1">
    <source>
        <dbReference type="EMBL" id="SKB61925.1"/>
    </source>
</evidence>
<evidence type="ECO:0000313" key="2">
    <source>
        <dbReference type="Proteomes" id="UP000243406"/>
    </source>
</evidence>
<reference evidence="2" key="1">
    <citation type="submission" date="2017-02" db="EMBL/GenBank/DDBJ databases">
        <authorList>
            <person name="Varghese N."/>
            <person name="Submissions S."/>
        </authorList>
    </citation>
    <scope>NUCLEOTIDE SEQUENCE [LARGE SCALE GENOMIC DNA]</scope>
    <source>
        <strain evidence="2">ATCC 35199</strain>
    </source>
</reference>
<name>A0A1T5CR15_9FIRM</name>
<keyword evidence="2" id="KW-1185">Reference proteome</keyword>